<dbReference type="EC" id="2.6.1.9" evidence="3"/>
<comment type="catalytic activity">
    <reaction evidence="7">
        <text>L-histidinol phosphate + 2-oxoglutarate = 3-(imidazol-4-yl)-2-oxopropyl phosphate + L-glutamate</text>
        <dbReference type="Rhea" id="RHEA:23744"/>
        <dbReference type="ChEBI" id="CHEBI:16810"/>
        <dbReference type="ChEBI" id="CHEBI:29985"/>
        <dbReference type="ChEBI" id="CHEBI:57766"/>
        <dbReference type="ChEBI" id="CHEBI:57980"/>
        <dbReference type="EC" id="2.6.1.9"/>
    </reaction>
</comment>
<dbReference type="PANTHER" id="PTHR42885">
    <property type="entry name" value="HISTIDINOL-PHOSPHATE AMINOTRANSFERASE-RELATED"/>
    <property type="match status" value="1"/>
</dbReference>
<keyword evidence="4" id="KW-0032">Aminotransferase</keyword>
<dbReference type="InterPro" id="IPR015424">
    <property type="entry name" value="PyrdxlP-dep_Trfase"/>
</dbReference>
<dbReference type="GO" id="GO:0004400">
    <property type="term" value="F:histidinol-phosphate transaminase activity"/>
    <property type="evidence" value="ECO:0007669"/>
    <property type="project" value="UniProtKB-EC"/>
</dbReference>
<reference evidence="11" key="1">
    <citation type="submission" date="2017-08" db="EMBL/GenBank/DDBJ databases">
        <title>A dynamic microbial community with high functional redundancy inhabits the cold, oxic subseafloor aquifer.</title>
        <authorList>
            <person name="Tully B.J."/>
            <person name="Wheat C.G."/>
            <person name="Glazer B.T."/>
            <person name="Huber J.A."/>
        </authorList>
    </citation>
    <scope>NUCLEOTIDE SEQUENCE [LARGE SCALE GENOMIC DNA]</scope>
</reference>
<dbReference type="GO" id="GO:0030170">
    <property type="term" value="F:pyridoxal phosphate binding"/>
    <property type="evidence" value="ECO:0007669"/>
    <property type="project" value="InterPro"/>
</dbReference>
<dbReference type="InterPro" id="IPR015422">
    <property type="entry name" value="PyrdxlP-dep_Trfase_small"/>
</dbReference>
<dbReference type="CDD" id="cd00609">
    <property type="entry name" value="AAT_like"/>
    <property type="match status" value="1"/>
</dbReference>
<evidence type="ECO:0000259" key="9">
    <source>
        <dbReference type="Pfam" id="PF00155"/>
    </source>
</evidence>
<dbReference type="AlphaFoldDB" id="A0A2A4MW99"/>
<evidence type="ECO:0000256" key="1">
    <source>
        <dbReference type="ARBA" id="ARBA00001933"/>
    </source>
</evidence>
<evidence type="ECO:0000256" key="3">
    <source>
        <dbReference type="ARBA" id="ARBA00012748"/>
    </source>
</evidence>
<feature type="domain" description="Aminotransferase class I/classII large" evidence="9">
    <location>
        <begin position="7"/>
        <end position="282"/>
    </location>
</feature>
<dbReference type="InterPro" id="IPR004839">
    <property type="entry name" value="Aminotransferase_I/II_large"/>
</dbReference>
<dbReference type="PROSITE" id="PS00599">
    <property type="entry name" value="AA_TRANSFER_CLASS_2"/>
    <property type="match status" value="1"/>
</dbReference>
<dbReference type="Gene3D" id="3.40.640.10">
    <property type="entry name" value="Type I PLP-dependent aspartate aminotransferase-like (Major domain)"/>
    <property type="match status" value="1"/>
</dbReference>
<comment type="similarity">
    <text evidence="8">Belongs to the class-II pyridoxal-phosphate-dependent aminotransferase family.</text>
</comment>
<proteinExistence type="inferred from homology"/>
<organism evidence="10 11">
    <name type="scientific">SAR86 cluster bacterium</name>
    <dbReference type="NCBI Taxonomy" id="2030880"/>
    <lineage>
        <taxon>Bacteria</taxon>
        <taxon>Pseudomonadati</taxon>
        <taxon>Pseudomonadota</taxon>
        <taxon>Gammaproteobacteria</taxon>
        <taxon>SAR86 cluster</taxon>
    </lineage>
</organism>
<dbReference type="EMBL" id="NVQR01000002">
    <property type="protein sequence ID" value="PCH64110.1"/>
    <property type="molecule type" value="Genomic_DNA"/>
</dbReference>
<evidence type="ECO:0000256" key="6">
    <source>
        <dbReference type="ARBA" id="ARBA00022898"/>
    </source>
</evidence>
<keyword evidence="6 8" id="KW-0663">Pyridoxal phosphate</keyword>
<protein>
    <recommendedName>
        <fullName evidence="3">histidinol-phosphate transaminase</fullName>
        <ecNumber evidence="3">2.6.1.9</ecNumber>
    </recommendedName>
</protein>
<evidence type="ECO:0000256" key="4">
    <source>
        <dbReference type="ARBA" id="ARBA00022576"/>
    </source>
</evidence>
<dbReference type="InterPro" id="IPR015421">
    <property type="entry name" value="PyrdxlP-dep_Trfase_major"/>
</dbReference>
<dbReference type="Proteomes" id="UP000218172">
    <property type="component" value="Unassembled WGS sequence"/>
</dbReference>
<sequence length="290" mass="32262">KHHGIGEDNIVPTNGGDELLRLIITTFANHGDVLAVAEPSYSLYPVLAQIHHCELVRIPLNDNWGLAKDFAQQLNAAKAKLAFIVNPHAPTGLLSDAESLLSIAKEFKGVLVIDEAYIDFIDPQLNHDLIPQVVKLDNVIILRTLSKGYSLAGLRFGYGIGPQSLISPMLYKTRDSYNTDYISQQLACAAIESVDYASQTWHKVRQMRQQLSQQLQQLGLSSLASESNFLLVQIPAQFEAKALYLALKAQNILVRYFDEPRLDDKLRITVGTQQENQQLLDGLSMLLKQG</sequence>
<dbReference type="SUPFAM" id="SSF53383">
    <property type="entry name" value="PLP-dependent transferases"/>
    <property type="match status" value="1"/>
</dbReference>
<evidence type="ECO:0000256" key="2">
    <source>
        <dbReference type="ARBA" id="ARBA00005011"/>
    </source>
</evidence>
<comment type="pathway">
    <text evidence="2">Amino-acid biosynthesis; L-histidine biosynthesis; L-histidine from 5-phospho-alpha-D-ribose 1-diphosphate: step 7/9.</text>
</comment>
<gene>
    <name evidence="10" type="ORF">COC19_00115</name>
</gene>
<dbReference type="Pfam" id="PF00155">
    <property type="entry name" value="Aminotran_1_2"/>
    <property type="match status" value="1"/>
</dbReference>
<dbReference type="InterPro" id="IPR001917">
    <property type="entry name" value="Aminotrans_II_pyridoxalP_BS"/>
</dbReference>
<dbReference type="PANTHER" id="PTHR42885:SF2">
    <property type="entry name" value="HISTIDINOL-PHOSPHATE AMINOTRANSFERASE"/>
    <property type="match status" value="1"/>
</dbReference>
<evidence type="ECO:0000256" key="7">
    <source>
        <dbReference type="ARBA" id="ARBA00047481"/>
    </source>
</evidence>
<feature type="non-terminal residue" evidence="10">
    <location>
        <position position="1"/>
    </location>
</feature>
<evidence type="ECO:0000313" key="10">
    <source>
        <dbReference type="EMBL" id="PCH64110.1"/>
    </source>
</evidence>
<comment type="cofactor">
    <cofactor evidence="1 8">
        <name>pyridoxal 5'-phosphate</name>
        <dbReference type="ChEBI" id="CHEBI:597326"/>
    </cofactor>
</comment>
<evidence type="ECO:0000256" key="5">
    <source>
        <dbReference type="ARBA" id="ARBA00022679"/>
    </source>
</evidence>
<name>A0A2A4MW99_9GAMM</name>
<evidence type="ECO:0000313" key="11">
    <source>
        <dbReference type="Proteomes" id="UP000218172"/>
    </source>
</evidence>
<comment type="caution">
    <text evidence="10">The sequence shown here is derived from an EMBL/GenBank/DDBJ whole genome shotgun (WGS) entry which is preliminary data.</text>
</comment>
<keyword evidence="5" id="KW-0808">Transferase</keyword>
<evidence type="ECO:0000256" key="8">
    <source>
        <dbReference type="RuleBase" id="RU003693"/>
    </source>
</evidence>
<accession>A0A2A4MW99</accession>
<dbReference type="Gene3D" id="3.90.1150.10">
    <property type="entry name" value="Aspartate Aminotransferase, domain 1"/>
    <property type="match status" value="1"/>
</dbReference>